<evidence type="ECO:0000256" key="2">
    <source>
        <dbReference type="ARBA" id="ARBA00022438"/>
    </source>
</evidence>
<keyword evidence="4 6" id="KW-0732">Signal</keyword>
<sequence>MKTKHSVAAVLALASASLAGPALADEGQWQPHQLTQLQSEFDRVGIELPASQVADLNQYPLNAVVGLGYCSASFVSPKGLVVTNHHCAYGAIQNNSSPENNLIEKGFLAGSMAGELPAGPQERLYVTEQVDDVTDQVIGQLSKDLHGKARYDAIQTNRKALISECESDPDYRCSVRAFHHGLEYFLIKQLMIKDVRLVYAPPEALGNFGGDIDNFEYPRHTADFTFVRGYVGKDGKPAEYSEDNVPYQPASFLKVNKSGVKLGDGVLVAGYPGRTSRYKLASEVNYSADWYYPTLLDTYYMTLDTIAEATQGNNAVEVKYASRVKSINNRLKKLLGLQDGFKATDIEGIKQSQEQAYLNWFSQSETRSAYADSYQALQDLLVDAHAQQQRHFYYNYATRADLLDTAIRLYRLAKESEKPNAEREMGYQERDLPMFKARLQRLQKKFAPQVDQALWLAYLNNYLAQDDSRQVPALNQALELNSSTTAESLTALVADFYSNTQLADADIRTGWIGKSVTDFEQSNDPFIKLAVALYDANMAQEADEKEMAGRLAEIRPQYMQAVVAYNTAKGKPVYPDANSTLRVSYAQVDGYPAADGVYKTPFTSVRGLVAKHTGEKPFIATDKVIQAHQNKAFGDYYRADLGLAEQVCGFFAFGCEPHAAKPLAVDSVPVNFLSSADTTGGNSGSPVMNGKGELVGLNFDSTYESITKDWYFNGKITRAIHVDIRYVLWLMSEIDNAEYLLEEMTLVD</sequence>
<reference evidence="7" key="1">
    <citation type="submission" date="2021-07" db="EMBL/GenBank/DDBJ databases">
        <title>Neiella marina sp. nov., isolated from the intestinal content of sea cucumber Apostichopus japonicus.</title>
        <authorList>
            <person name="Bai X."/>
        </authorList>
    </citation>
    <scope>NUCLEOTIDE SEQUENCE</scope>
    <source>
        <strain evidence="7">126</strain>
    </source>
</reference>
<proteinExistence type="inferred from homology"/>
<dbReference type="Gene3D" id="2.40.10.10">
    <property type="entry name" value="Trypsin-like serine proteases"/>
    <property type="match status" value="1"/>
</dbReference>
<dbReference type="InterPro" id="IPR009003">
    <property type="entry name" value="Peptidase_S1_PA"/>
</dbReference>
<comment type="caution">
    <text evidence="7">The sequence shown here is derived from an EMBL/GenBank/DDBJ whole genome shotgun (WGS) entry which is preliminary data.</text>
</comment>
<keyword evidence="2 6" id="KW-0031">Aminopeptidase</keyword>
<dbReference type="SUPFAM" id="SSF50494">
    <property type="entry name" value="Trypsin-like serine proteases"/>
    <property type="match status" value="1"/>
</dbReference>
<dbReference type="EMBL" id="JAHZSS010000004">
    <property type="protein sequence ID" value="MBW8190486.1"/>
    <property type="molecule type" value="Genomic_DNA"/>
</dbReference>
<dbReference type="RefSeq" id="WP_220103170.1">
    <property type="nucleotide sequence ID" value="NZ_JAHZSS010000004.1"/>
</dbReference>
<accession>A0ABS7EDT9</accession>
<dbReference type="Proteomes" id="UP001166251">
    <property type="component" value="Unassembled WGS sequence"/>
</dbReference>
<dbReference type="PANTHER" id="PTHR38469">
    <property type="entry name" value="PERIPLASMIC PEPTIDASE SUBFAMILY S1B"/>
    <property type="match status" value="1"/>
</dbReference>
<feature type="signal peptide" evidence="6">
    <location>
        <begin position="1"/>
        <end position="24"/>
    </location>
</feature>
<evidence type="ECO:0000256" key="5">
    <source>
        <dbReference type="ARBA" id="ARBA00022801"/>
    </source>
</evidence>
<dbReference type="InterPro" id="IPR019500">
    <property type="entry name" value="Pep_S46"/>
</dbReference>
<dbReference type="Pfam" id="PF10459">
    <property type="entry name" value="Peptidase_S46"/>
    <property type="match status" value="1"/>
</dbReference>
<evidence type="ECO:0000313" key="8">
    <source>
        <dbReference type="Proteomes" id="UP001166251"/>
    </source>
</evidence>
<keyword evidence="8" id="KW-1185">Reference proteome</keyword>
<dbReference type="PANTHER" id="PTHR38469:SF1">
    <property type="entry name" value="PERIPLASMIC PEPTIDASE SUBFAMILY S1B"/>
    <property type="match status" value="1"/>
</dbReference>
<gene>
    <name evidence="7" type="ORF">K0504_05500</name>
</gene>
<comment type="function">
    <text evidence="6">Catalyzes the removal of dipeptides from the N-terminus of oligopeptides.</text>
</comment>
<feature type="chain" id="PRO_5045013592" description="Dipeptidyl-peptidase" evidence="6">
    <location>
        <begin position="25"/>
        <end position="748"/>
    </location>
</feature>
<evidence type="ECO:0000256" key="4">
    <source>
        <dbReference type="ARBA" id="ARBA00022729"/>
    </source>
</evidence>
<evidence type="ECO:0000256" key="3">
    <source>
        <dbReference type="ARBA" id="ARBA00022670"/>
    </source>
</evidence>
<evidence type="ECO:0000256" key="1">
    <source>
        <dbReference type="ARBA" id="ARBA00010491"/>
    </source>
</evidence>
<dbReference type="InterPro" id="IPR043504">
    <property type="entry name" value="Peptidase_S1_PA_chymotrypsin"/>
</dbReference>
<evidence type="ECO:0000256" key="6">
    <source>
        <dbReference type="RuleBase" id="RU366067"/>
    </source>
</evidence>
<evidence type="ECO:0000313" key="7">
    <source>
        <dbReference type="EMBL" id="MBW8190486.1"/>
    </source>
</evidence>
<name>A0ABS7EDT9_9GAMM</name>
<keyword evidence="5 6" id="KW-0378">Hydrolase</keyword>
<dbReference type="EC" id="3.4.14.-" evidence="6"/>
<comment type="similarity">
    <text evidence="1 6">Belongs to the peptidase S46 family.</text>
</comment>
<keyword evidence="6" id="KW-0720">Serine protease</keyword>
<protein>
    <recommendedName>
        <fullName evidence="6">Dipeptidyl-peptidase</fullName>
        <ecNumber evidence="6">3.4.14.-</ecNumber>
    </recommendedName>
</protein>
<keyword evidence="3 6" id="KW-0645">Protease</keyword>
<organism evidence="7 8">
    <name type="scientific">Neiella holothuriorum</name>
    <dbReference type="NCBI Taxonomy" id="2870530"/>
    <lineage>
        <taxon>Bacteria</taxon>
        <taxon>Pseudomonadati</taxon>
        <taxon>Pseudomonadota</taxon>
        <taxon>Gammaproteobacteria</taxon>
        <taxon>Alteromonadales</taxon>
        <taxon>Echinimonadaceae</taxon>
        <taxon>Neiella</taxon>
    </lineage>
</organism>